<protein>
    <submittedName>
        <fullName evidence="2">Transcriptional regulator</fullName>
    </submittedName>
</protein>
<dbReference type="Proteomes" id="UP000660745">
    <property type="component" value="Unassembled WGS sequence"/>
</dbReference>
<comment type="caution">
    <text evidence="2">The sequence shown here is derived from an EMBL/GenBank/DDBJ whole genome shotgun (WGS) entry which is preliminary data.</text>
</comment>
<evidence type="ECO:0000313" key="2">
    <source>
        <dbReference type="EMBL" id="GGP05251.1"/>
    </source>
</evidence>
<keyword evidence="3" id="KW-1185">Reference proteome</keyword>
<reference evidence="2" key="1">
    <citation type="journal article" date="2014" name="Int. J. Syst. Evol. Microbiol.">
        <title>Complete genome sequence of Corynebacterium casei LMG S-19264T (=DSM 44701T), isolated from a smear-ripened cheese.</title>
        <authorList>
            <consortium name="US DOE Joint Genome Institute (JGI-PGF)"/>
            <person name="Walter F."/>
            <person name="Albersmeier A."/>
            <person name="Kalinowski J."/>
            <person name="Ruckert C."/>
        </authorList>
    </citation>
    <scope>NUCLEOTIDE SEQUENCE</scope>
    <source>
        <strain evidence="2">CGMCC 4.7430</strain>
    </source>
</reference>
<sequence length="67" mass="7336">MREEIRTAAWRKSSLSGDTGNCVEVAPLSGGRVALRDSKDANSPVLVFTEAEWSAFRGGMRLGEFDF</sequence>
<proteinExistence type="predicted"/>
<dbReference type="InterPro" id="IPR007278">
    <property type="entry name" value="DUF397"/>
</dbReference>
<accession>A0A918A525</accession>
<dbReference type="EMBL" id="BMNK01000003">
    <property type="protein sequence ID" value="GGP05251.1"/>
    <property type="molecule type" value="Genomic_DNA"/>
</dbReference>
<evidence type="ECO:0000313" key="3">
    <source>
        <dbReference type="Proteomes" id="UP000660745"/>
    </source>
</evidence>
<gene>
    <name evidence="2" type="ORF">GCM10012278_23920</name>
</gene>
<feature type="domain" description="DUF397" evidence="1">
    <location>
        <begin position="8"/>
        <end position="61"/>
    </location>
</feature>
<name>A0A918A525_9ACTN</name>
<evidence type="ECO:0000259" key="1">
    <source>
        <dbReference type="Pfam" id="PF04149"/>
    </source>
</evidence>
<organism evidence="2 3">
    <name type="scientific">Nonomuraea glycinis</name>
    <dbReference type="NCBI Taxonomy" id="2047744"/>
    <lineage>
        <taxon>Bacteria</taxon>
        <taxon>Bacillati</taxon>
        <taxon>Actinomycetota</taxon>
        <taxon>Actinomycetes</taxon>
        <taxon>Streptosporangiales</taxon>
        <taxon>Streptosporangiaceae</taxon>
        <taxon>Nonomuraea</taxon>
    </lineage>
</organism>
<dbReference type="AlphaFoldDB" id="A0A918A525"/>
<reference evidence="2" key="2">
    <citation type="submission" date="2020-09" db="EMBL/GenBank/DDBJ databases">
        <authorList>
            <person name="Sun Q."/>
            <person name="Zhou Y."/>
        </authorList>
    </citation>
    <scope>NUCLEOTIDE SEQUENCE</scope>
    <source>
        <strain evidence="2">CGMCC 4.7430</strain>
    </source>
</reference>
<dbReference type="Pfam" id="PF04149">
    <property type="entry name" value="DUF397"/>
    <property type="match status" value="1"/>
</dbReference>